<dbReference type="PRINTS" id="PR00625">
    <property type="entry name" value="JDOMAIN"/>
</dbReference>
<organism evidence="3">
    <name type="scientific">Mizugakiibacter sediminis</name>
    <dbReference type="NCBI Taxonomy" id="1475481"/>
    <lineage>
        <taxon>Bacteria</taxon>
        <taxon>Pseudomonadati</taxon>
        <taxon>Pseudomonadota</taxon>
        <taxon>Gammaproteobacteria</taxon>
        <taxon>Lysobacterales</taxon>
        <taxon>Rhodanobacteraceae</taxon>
        <taxon>Mizugakiibacter</taxon>
    </lineage>
</organism>
<dbReference type="Pfam" id="PF01556">
    <property type="entry name" value="DnaJ_C"/>
    <property type="match status" value="1"/>
</dbReference>
<keyword evidence="4" id="KW-1185">Reference proteome</keyword>
<dbReference type="PANTHER" id="PTHR43096:SF52">
    <property type="entry name" value="DNAJ HOMOLOG 1, MITOCHONDRIAL-RELATED"/>
    <property type="match status" value="1"/>
</dbReference>
<evidence type="ECO:0000256" key="1">
    <source>
        <dbReference type="ARBA" id="ARBA00023186"/>
    </source>
</evidence>
<dbReference type="RefSeq" id="WP_062537199.1">
    <property type="nucleotide sequence ID" value="NZ_DF970218.1"/>
</dbReference>
<dbReference type="PROSITE" id="PS50076">
    <property type="entry name" value="DNAJ_2"/>
    <property type="match status" value="1"/>
</dbReference>
<evidence type="ECO:0000259" key="2">
    <source>
        <dbReference type="PROSITE" id="PS50076"/>
    </source>
</evidence>
<keyword evidence="1" id="KW-0143">Chaperone</keyword>
<protein>
    <submittedName>
        <fullName evidence="3">DnaJ-class molecular chaperone with C-terminalZn finger domain</fullName>
    </submittedName>
</protein>
<sequence length="299" mass="32435">MEFKDYYQILGVEPKATEAEIKAAYRKLARKYHPDVSKEAGAEDKFKAVNEAYEVLRDAQKRRAYDQLRTHGYRPGEEFRPPPDWGDDYGFDFGGAGGATGFSDFFESLFGRAAGARAAGPRRGRDVQARIEIDLATAYAGGRTRVALHDGGGERVLEVKIPPGVLPGQTIRLAGQGHAGHHGGRAGDLLLEVAVREDPHYTLDGRNVLSTLAVTPWEAALGASVSVPTLGGPVELHIPKGSQSGRKLRLKGRGMPGQPPGDQLVTLAIHAPPAHDEAAERAYAAFRQAFADFDPRRRH</sequence>
<dbReference type="InterPro" id="IPR008971">
    <property type="entry name" value="HSP40/DnaJ_pept-bd"/>
</dbReference>
<dbReference type="PROSITE" id="PS00636">
    <property type="entry name" value="DNAJ_1"/>
    <property type="match status" value="1"/>
</dbReference>
<feature type="domain" description="J" evidence="2">
    <location>
        <begin position="5"/>
        <end position="69"/>
    </location>
</feature>
<evidence type="ECO:0000313" key="3">
    <source>
        <dbReference type="EMBL" id="GAP66601.1"/>
    </source>
</evidence>
<name>A0A0K8QPH0_9GAMM</name>
<proteinExistence type="predicted"/>
<dbReference type="InterPro" id="IPR001623">
    <property type="entry name" value="DnaJ_domain"/>
</dbReference>
<dbReference type="OrthoDB" id="9779889at2"/>
<dbReference type="GO" id="GO:0042026">
    <property type="term" value="P:protein refolding"/>
    <property type="evidence" value="ECO:0007669"/>
    <property type="project" value="TreeGrafter"/>
</dbReference>
<dbReference type="FunFam" id="2.60.260.20:FF:000013">
    <property type="entry name" value="DnaJ subfamily B member 11"/>
    <property type="match status" value="1"/>
</dbReference>
<dbReference type="STRING" id="1475481.GCA_000953855_01953"/>
<dbReference type="SMART" id="SM00271">
    <property type="entry name" value="DnaJ"/>
    <property type="match status" value="1"/>
</dbReference>
<accession>A0A0K8QPH0</accession>
<dbReference type="Gene3D" id="1.10.287.110">
    <property type="entry name" value="DnaJ domain"/>
    <property type="match status" value="1"/>
</dbReference>
<dbReference type="Proteomes" id="UP000253740">
    <property type="component" value="Unassembled WGS sequence"/>
</dbReference>
<dbReference type="AlphaFoldDB" id="A0A0K8QPH0"/>
<reference evidence="3" key="1">
    <citation type="submission" date="2015-08" db="EMBL/GenBank/DDBJ databases">
        <title>Complete DNA Sequence of Pseudomonas syringae pv. actinidiae, the Causal Agent of Kiwifruit Canker Disease.</title>
        <authorList>
            <person name="Rikkerink E.H.A."/>
            <person name="Fineran P.C."/>
        </authorList>
    </citation>
    <scope>NUCLEOTIDE SEQUENCE</scope>
    <source>
        <strain evidence="3">SkMP5</strain>
    </source>
</reference>
<dbReference type="InterPro" id="IPR018253">
    <property type="entry name" value="DnaJ_domain_CS"/>
</dbReference>
<dbReference type="EMBL" id="DF970218">
    <property type="protein sequence ID" value="GAP66601.1"/>
    <property type="molecule type" value="Genomic_DNA"/>
</dbReference>
<dbReference type="Gene3D" id="2.60.260.20">
    <property type="entry name" value="Urease metallochaperone UreE, N-terminal domain"/>
    <property type="match status" value="2"/>
</dbReference>
<dbReference type="InterPro" id="IPR036869">
    <property type="entry name" value="J_dom_sf"/>
</dbReference>
<dbReference type="CDD" id="cd06257">
    <property type="entry name" value="DnaJ"/>
    <property type="match status" value="1"/>
</dbReference>
<gene>
    <name evidence="3" type="ORF">MBSD_n1911</name>
</gene>
<dbReference type="SUPFAM" id="SSF46565">
    <property type="entry name" value="Chaperone J-domain"/>
    <property type="match status" value="1"/>
</dbReference>
<dbReference type="CDD" id="cd10747">
    <property type="entry name" value="DnaJ_C"/>
    <property type="match status" value="1"/>
</dbReference>
<dbReference type="Pfam" id="PF00226">
    <property type="entry name" value="DnaJ"/>
    <property type="match status" value="1"/>
</dbReference>
<evidence type="ECO:0000313" key="4">
    <source>
        <dbReference type="Proteomes" id="UP000253740"/>
    </source>
</evidence>
<dbReference type="GO" id="GO:0051082">
    <property type="term" value="F:unfolded protein binding"/>
    <property type="evidence" value="ECO:0007669"/>
    <property type="project" value="InterPro"/>
</dbReference>
<dbReference type="GO" id="GO:0005737">
    <property type="term" value="C:cytoplasm"/>
    <property type="evidence" value="ECO:0007669"/>
    <property type="project" value="TreeGrafter"/>
</dbReference>
<dbReference type="SUPFAM" id="SSF49493">
    <property type="entry name" value="HSP40/DnaJ peptide-binding domain"/>
    <property type="match status" value="2"/>
</dbReference>
<dbReference type="InterPro" id="IPR002939">
    <property type="entry name" value="DnaJ_C"/>
</dbReference>
<dbReference type="PANTHER" id="PTHR43096">
    <property type="entry name" value="DNAJ HOMOLOG 1, MITOCHONDRIAL-RELATED"/>
    <property type="match status" value="1"/>
</dbReference>